<dbReference type="Gene3D" id="3.40.50.280">
    <property type="entry name" value="Cobalamin-binding domain"/>
    <property type="match status" value="1"/>
</dbReference>
<sequence length="173" mass="20091">MEKPIKRRVLNCSIDPCVHTLGVEKFAEWMETMGIGYLAIKLGPAVSIDELIDKIRESKPEVVSFCYRLGDLHVDEIIVELVEKVYKYGLEPKKSGIRYCFGGLRPAANLVRVMTDQPILEDKFSPKKDRHFDLEKIAKEYKVKEKFQNFFALIVDDYVTMAELDEFARNRIR</sequence>
<dbReference type="GO" id="GO:0046872">
    <property type="term" value="F:metal ion binding"/>
    <property type="evidence" value="ECO:0007669"/>
    <property type="project" value="InterPro"/>
</dbReference>
<organism evidence="1">
    <name type="scientific">marine sediment metagenome</name>
    <dbReference type="NCBI Taxonomy" id="412755"/>
    <lineage>
        <taxon>unclassified sequences</taxon>
        <taxon>metagenomes</taxon>
        <taxon>ecological metagenomes</taxon>
    </lineage>
</organism>
<evidence type="ECO:0000313" key="1">
    <source>
        <dbReference type="EMBL" id="GAJ09619.1"/>
    </source>
</evidence>
<protein>
    <recommendedName>
        <fullName evidence="2">B12-binding domain-containing protein</fullName>
    </recommendedName>
</protein>
<evidence type="ECO:0008006" key="2">
    <source>
        <dbReference type="Google" id="ProtNLM"/>
    </source>
</evidence>
<dbReference type="GO" id="GO:0031419">
    <property type="term" value="F:cobalamin binding"/>
    <property type="evidence" value="ECO:0007669"/>
    <property type="project" value="InterPro"/>
</dbReference>
<proteinExistence type="predicted"/>
<name>X1TWJ8_9ZZZZ</name>
<comment type="caution">
    <text evidence="1">The sequence shown here is derived from an EMBL/GenBank/DDBJ whole genome shotgun (WGS) entry which is preliminary data.</text>
</comment>
<accession>X1TWJ8</accession>
<gene>
    <name evidence="1" type="ORF">S12H4_54359</name>
</gene>
<dbReference type="InterPro" id="IPR036724">
    <property type="entry name" value="Cobalamin-bd_sf"/>
</dbReference>
<dbReference type="AlphaFoldDB" id="X1TWJ8"/>
<reference evidence="1" key="1">
    <citation type="journal article" date="2014" name="Front. Microbiol.">
        <title>High frequency of phylogenetically diverse reductive dehalogenase-homologous genes in deep subseafloor sedimentary metagenomes.</title>
        <authorList>
            <person name="Kawai M."/>
            <person name="Futagami T."/>
            <person name="Toyoda A."/>
            <person name="Takaki Y."/>
            <person name="Nishi S."/>
            <person name="Hori S."/>
            <person name="Arai W."/>
            <person name="Tsubouchi T."/>
            <person name="Morono Y."/>
            <person name="Uchiyama I."/>
            <person name="Ito T."/>
            <person name="Fujiyama A."/>
            <person name="Inagaki F."/>
            <person name="Takami H."/>
        </authorList>
    </citation>
    <scope>NUCLEOTIDE SEQUENCE</scope>
    <source>
        <strain evidence="1">Expedition CK06-06</strain>
    </source>
</reference>
<dbReference type="EMBL" id="BARW01034743">
    <property type="protein sequence ID" value="GAJ09619.1"/>
    <property type="molecule type" value="Genomic_DNA"/>
</dbReference>
<dbReference type="SUPFAM" id="SSF52242">
    <property type="entry name" value="Cobalamin (vitamin B12)-binding domain"/>
    <property type="match status" value="1"/>
</dbReference>
<feature type="non-terminal residue" evidence="1">
    <location>
        <position position="173"/>
    </location>
</feature>